<keyword evidence="2" id="KW-1185">Reference proteome</keyword>
<dbReference type="AlphaFoldDB" id="A0A545VA32"/>
<gene>
    <name evidence="1" type="ORF">IF1G_02529</name>
</gene>
<dbReference type="EMBL" id="SPUK01000003">
    <property type="protein sequence ID" value="TQV98449.1"/>
    <property type="molecule type" value="Genomic_DNA"/>
</dbReference>
<reference evidence="1 2" key="1">
    <citation type="journal article" date="2019" name="Appl. Microbiol. Biotechnol.">
        <title>Genome sequence of Isaria javanica and comparative genome analysis insights into family S53 peptidase evolution in fungal entomopathogens.</title>
        <authorList>
            <person name="Lin R."/>
            <person name="Zhang X."/>
            <person name="Xin B."/>
            <person name="Zou M."/>
            <person name="Gao Y."/>
            <person name="Qin F."/>
            <person name="Hu Q."/>
            <person name="Xie B."/>
            <person name="Cheng X."/>
        </authorList>
    </citation>
    <scope>NUCLEOTIDE SEQUENCE [LARGE SCALE GENOMIC DNA]</scope>
    <source>
        <strain evidence="1 2">IJ1G</strain>
    </source>
</reference>
<comment type="caution">
    <text evidence="1">The sequence shown here is derived from an EMBL/GenBank/DDBJ whole genome shotgun (WGS) entry which is preliminary data.</text>
</comment>
<organism evidence="1 2">
    <name type="scientific">Cordyceps javanica</name>
    <dbReference type="NCBI Taxonomy" id="43265"/>
    <lineage>
        <taxon>Eukaryota</taxon>
        <taxon>Fungi</taxon>
        <taxon>Dikarya</taxon>
        <taxon>Ascomycota</taxon>
        <taxon>Pezizomycotina</taxon>
        <taxon>Sordariomycetes</taxon>
        <taxon>Hypocreomycetidae</taxon>
        <taxon>Hypocreales</taxon>
        <taxon>Cordycipitaceae</taxon>
        <taxon>Cordyceps</taxon>
    </lineage>
</organism>
<protein>
    <submittedName>
        <fullName evidence="1">Uncharacterized protein</fullName>
    </submittedName>
</protein>
<name>A0A545VA32_9HYPO</name>
<dbReference type="Proteomes" id="UP000315783">
    <property type="component" value="Unassembled WGS sequence"/>
</dbReference>
<evidence type="ECO:0000313" key="1">
    <source>
        <dbReference type="EMBL" id="TQV98449.1"/>
    </source>
</evidence>
<evidence type="ECO:0000313" key="2">
    <source>
        <dbReference type="Proteomes" id="UP000315783"/>
    </source>
</evidence>
<sequence length="152" mass="17365">MTPILVAFKLIRHIENLHLLYHLPIPPHPVSSPVASSHHVNRKHHHQRHHHRTPFGFITLRSVSASGWFSIYMPLVPEIVSVPPITRFTLTNCLHRLCICTSRIPHARSPSARVSSLSVFLSCVEPSCASRSFHRSRLCKPPRCSFWRPRPG</sequence>
<accession>A0A545VA32</accession>
<proteinExistence type="predicted"/>